<dbReference type="InterPro" id="IPR044578">
    <property type="entry name" value="BIR6-like"/>
</dbReference>
<gene>
    <name evidence="2" type="ORF">D0Y65_050997</name>
</gene>
<protein>
    <submittedName>
        <fullName evidence="2">Pentatricopeptide repeat-containing protein isoform B</fullName>
    </submittedName>
</protein>
<dbReference type="Gene3D" id="1.25.40.10">
    <property type="entry name" value="Tetratricopeptide repeat domain"/>
    <property type="match status" value="1"/>
</dbReference>
<dbReference type="PANTHER" id="PTHR47003:SF2">
    <property type="entry name" value="OS01G0970900 PROTEIN"/>
    <property type="match status" value="1"/>
</dbReference>
<keyword evidence="1" id="KW-0677">Repeat</keyword>
<organism evidence="2 3">
    <name type="scientific">Glycine soja</name>
    <name type="common">Wild soybean</name>
    <dbReference type="NCBI Taxonomy" id="3848"/>
    <lineage>
        <taxon>Eukaryota</taxon>
        <taxon>Viridiplantae</taxon>
        <taxon>Streptophyta</taxon>
        <taxon>Embryophyta</taxon>
        <taxon>Tracheophyta</taxon>
        <taxon>Spermatophyta</taxon>
        <taxon>Magnoliopsida</taxon>
        <taxon>eudicotyledons</taxon>
        <taxon>Gunneridae</taxon>
        <taxon>Pentapetalae</taxon>
        <taxon>rosids</taxon>
        <taxon>fabids</taxon>
        <taxon>Fabales</taxon>
        <taxon>Fabaceae</taxon>
        <taxon>Papilionoideae</taxon>
        <taxon>50 kb inversion clade</taxon>
        <taxon>NPAAA clade</taxon>
        <taxon>indigoferoid/millettioid clade</taxon>
        <taxon>Phaseoleae</taxon>
        <taxon>Glycine</taxon>
        <taxon>Glycine subgen. Soja</taxon>
    </lineage>
</organism>
<reference evidence="2 3" key="1">
    <citation type="submission" date="2018-09" db="EMBL/GenBank/DDBJ databases">
        <title>A high-quality reference genome of wild soybean provides a powerful tool to mine soybean genomes.</title>
        <authorList>
            <person name="Xie M."/>
            <person name="Chung C.Y.L."/>
            <person name="Li M.-W."/>
            <person name="Wong F.-L."/>
            <person name="Chan T.-F."/>
            <person name="Lam H.-M."/>
        </authorList>
    </citation>
    <scope>NUCLEOTIDE SEQUENCE [LARGE SCALE GENOMIC DNA]</scope>
    <source>
        <strain evidence="3">cv. W05</strain>
        <tissue evidence="2">Hypocotyl of etiolated seedlings</tissue>
    </source>
</reference>
<dbReference type="AlphaFoldDB" id="A0A445FEF6"/>
<comment type="caution">
    <text evidence="2">The sequence shown here is derived from an EMBL/GenBank/DDBJ whole genome shotgun (WGS) entry which is preliminary data.</text>
</comment>
<dbReference type="GO" id="GO:0008380">
    <property type="term" value="P:RNA splicing"/>
    <property type="evidence" value="ECO:0007669"/>
    <property type="project" value="InterPro"/>
</dbReference>
<accession>A0A445FEF6</accession>
<sequence>MTLIAHYDLELHQIDVKTAFLNEDLEENVSNNLGLLYKTKKFLSRNFEVKDMGEANWLRNFISGLGIVDSIARPLKMYCDNFAAIFFPSRTRTERDIKERPKEVKSYFSHFQGNQSAPDGSSYGESHHSFALGFFNWASQQPGFTHTPFIFHSLLKSLSHTNHFTAIHSLLKQAKALNFPILPSLLSSIIASHIARNSAREAFLLFSGVGSLCSEIGGATCNFLLAALALDGCLKSAHRVFDEMAERGVGFCMLGFGVFVWRVCGEDDLEKVVSLLDEVGECGSGINGSVVVVLIVRG</sequence>
<keyword evidence="3" id="KW-1185">Reference proteome</keyword>
<evidence type="ECO:0000313" key="3">
    <source>
        <dbReference type="Proteomes" id="UP000289340"/>
    </source>
</evidence>
<dbReference type="InterPro" id="IPR002885">
    <property type="entry name" value="PPR_rpt"/>
</dbReference>
<dbReference type="Pfam" id="PF01535">
    <property type="entry name" value="PPR"/>
    <property type="match status" value="1"/>
</dbReference>
<evidence type="ECO:0000256" key="1">
    <source>
        <dbReference type="ARBA" id="ARBA00022737"/>
    </source>
</evidence>
<dbReference type="InterPro" id="IPR011990">
    <property type="entry name" value="TPR-like_helical_dom_sf"/>
</dbReference>
<dbReference type="NCBIfam" id="TIGR00756">
    <property type="entry name" value="PPR"/>
    <property type="match status" value="1"/>
</dbReference>
<dbReference type="PANTHER" id="PTHR47003">
    <property type="entry name" value="OS01G0970900 PROTEIN"/>
    <property type="match status" value="1"/>
</dbReference>
<dbReference type="EMBL" id="QZWG01000019">
    <property type="protein sequence ID" value="RZB47187.1"/>
    <property type="molecule type" value="Genomic_DNA"/>
</dbReference>
<proteinExistence type="predicted"/>
<dbReference type="Proteomes" id="UP000289340">
    <property type="component" value="Chromosome 19"/>
</dbReference>
<evidence type="ECO:0000313" key="2">
    <source>
        <dbReference type="EMBL" id="RZB47187.1"/>
    </source>
</evidence>
<name>A0A445FEF6_GLYSO</name>